<keyword evidence="6 19" id="KW-0812">Transmembrane</keyword>
<evidence type="ECO:0000256" key="3">
    <source>
        <dbReference type="ARBA" id="ARBA00022475"/>
    </source>
</evidence>
<evidence type="ECO:0000256" key="17">
    <source>
        <dbReference type="PIRSR" id="PIRSR600829-3"/>
    </source>
</evidence>
<dbReference type="GO" id="GO:0008654">
    <property type="term" value="P:phospholipid biosynthetic process"/>
    <property type="evidence" value="ECO:0007669"/>
    <property type="project" value="UniProtKB-KW"/>
</dbReference>
<evidence type="ECO:0000256" key="14">
    <source>
        <dbReference type="ARBA" id="ARBA00023264"/>
    </source>
</evidence>
<dbReference type="GO" id="GO:0046872">
    <property type="term" value="F:metal ion binding"/>
    <property type="evidence" value="ECO:0007669"/>
    <property type="project" value="UniProtKB-KW"/>
</dbReference>
<keyword evidence="10 19" id="KW-1133">Transmembrane helix</keyword>
<dbReference type="PANTHER" id="PTHR34299:SF1">
    <property type="entry name" value="DIACYLGLYCEROL KINASE"/>
    <property type="match status" value="1"/>
</dbReference>
<evidence type="ECO:0000256" key="12">
    <source>
        <dbReference type="ARBA" id="ARBA00023136"/>
    </source>
</evidence>
<keyword evidence="18" id="KW-0479">Metal-binding</keyword>
<evidence type="ECO:0000256" key="16">
    <source>
        <dbReference type="PIRSR" id="PIRSR600829-2"/>
    </source>
</evidence>
<dbReference type="PANTHER" id="PTHR34299">
    <property type="entry name" value="DIACYLGLYCEROL KINASE"/>
    <property type="match status" value="1"/>
</dbReference>
<evidence type="ECO:0000313" key="21">
    <source>
        <dbReference type="Proteomes" id="UP000231426"/>
    </source>
</evidence>
<feature type="binding site" evidence="17">
    <location>
        <position position="109"/>
    </location>
    <ligand>
        <name>ATP</name>
        <dbReference type="ChEBI" id="CHEBI:30616"/>
    </ligand>
</feature>
<keyword evidence="11" id="KW-0443">Lipid metabolism</keyword>
<feature type="binding site" evidence="18">
    <location>
        <position position="61"/>
    </location>
    <ligand>
        <name>a divalent metal cation</name>
        <dbReference type="ChEBI" id="CHEBI:60240"/>
    </ligand>
</feature>
<comment type="caution">
    <text evidence="20">The sequence shown here is derived from an EMBL/GenBank/DDBJ whole genome shotgun (WGS) entry which is preliminary data.</text>
</comment>
<evidence type="ECO:0000256" key="1">
    <source>
        <dbReference type="ARBA" id="ARBA00004651"/>
    </source>
</evidence>
<keyword evidence="18" id="KW-0460">Magnesium</keyword>
<name>A0A2M6W5I8_9BACT</name>
<keyword evidence="7 17" id="KW-0547">Nucleotide-binding</keyword>
<evidence type="ECO:0000256" key="5">
    <source>
        <dbReference type="ARBA" id="ARBA00022679"/>
    </source>
</evidence>
<organism evidence="20 21">
    <name type="scientific">Candidatus Magasanikbacteria bacterium CG10_big_fil_rev_8_21_14_0_10_36_32</name>
    <dbReference type="NCBI Taxonomy" id="1974646"/>
    <lineage>
        <taxon>Bacteria</taxon>
        <taxon>Candidatus Magasanikiibacteriota</taxon>
    </lineage>
</organism>
<dbReference type="InterPro" id="IPR000829">
    <property type="entry name" value="DAGK"/>
</dbReference>
<evidence type="ECO:0000256" key="19">
    <source>
        <dbReference type="SAM" id="Phobius"/>
    </source>
</evidence>
<keyword evidence="13" id="KW-0594">Phospholipid biosynthesis</keyword>
<feature type="active site" description="Proton acceptor" evidence="15">
    <location>
        <position position="102"/>
    </location>
</feature>
<comment type="cofactor">
    <cofactor evidence="18">
        <name>Mg(2+)</name>
        <dbReference type="ChEBI" id="CHEBI:18420"/>
    </cofactor>
    <text evidence="18">Mn(2+), Zn(2+), Cd(2+) and Co(2+) support activity to lesser extents.</text>
</comment>
<keyword evidence="5" id="KW-0808">Transferase</keyword>
<evidence type="ECO:0000256" key="15">
    <source>
        <dbReference type="PIRSR" id="PIRSR600829-1"/>
    </source>
</evidence>
<keyword evidence="8 20" id="KW-0418">Kinase</keyword>
<keyword evidence="4" id="KW-0444">Lipid biosynthesis</keyword>
<keyword evidence="14" id="KW-1208">Phospholipid metabolism</keyword>
<dbReference type="GO" id="GO:0005524">
    <property type="term" value="F:ATP binding"/>
    <property type="evidence" value="ECO:0007669"/>
    <property type="project" value="UniProtKB-KW"/>
</dbReference>
<evidence type="ECO:0000256" key="6">
    <source>
        <dbReference type="ARBA" id="ARBA00022692"/>
    </source>
</evidence>
<evidence type="ECO:0000256" key="9">
    <source>
        <dbReference type="ARBA" id="ARBA00022840"/>
    </source>
</evidence>
<evidence type="ECO:0000256" key="18">
    <source>
        <dbReference type="PIRSR" id="PIRSR600829-4"/>
    </source>
</evidence>
<dbReference type="Gene3D" id="1.10.287.3610">
    <property type="match status" value="1"/>
</dbReference>
<evidence type="ECO:0000256" key="7">
    <source>
        <dbReference type="ARBA" id="ARBA00022741"/>
    </source>
</evidence>
<evidence type="ECO:0000256" key="13">
    <source>
        <dbReference type="ARBA" id="ARBA00023209"/>
    </source>
</evidence>
<feature type="transmembrane region" description="Helical" evidence="19">
    <location>
        <begin position="64"/>
        <end position="83"/>
    </location>
</feature>
<comment type="subcellular location">
    <subcellularLocation>
        <location evidence="1">Cell membrane</location>
        <topology evidence="1">Multi-pass membrane protein</topology>
    </subcellularLocation>
</comment>
<dbReference type="Proteomes" id="UP000231426">
    <property type="component" value="Unassembled WGS sequence"/>
</dbReference>
<evidence type="ECO:0000256" key="2">
    <source>
        <dbReference type="ARBA" id="ARBA00005967"/>
    </source>
</evidence>
<evidence type="ECO:0000256" key="4">
    <source>
        <dbReference type="ARBA" id="ARBA00022516"/>
    </source>
</evidence>
<dbReference type="CDD" id="cd14263">
    <property type="entry name" value="DAGK_IM_like"/>
    <property type="match status" value="1"/>
</dbReference>
<reference evidence="21" key="1">
    <citation type="submission" date="2017-09" db="EMBL/GenBank/DDBJ databases">
        <title>Depth-based differentiation of microbial function through sediment-hosted aquifers and enrichment of novel symbionts in the deep terrestrial subsurface.</title>
        <authorList>
            <person name="Probst A.J."/>
            <person name="Ladd B."/>
            <person name="Jarett J.K."/>
            <person name="Geller-Mcgrath D.E."/>
            <person name="Sieber C.M.K."/>
            <person name="Emerson J.B."/>
            <person name="Anantharaman K."/>
            <person name="Thomas B.C."/>
            <person name="Malmstrom R."/>
            <person name="Stieglmeier M."/>
            <person name="Klingl A."/>
            <person name="Woyke T."/>
            <person name="Ryan C.M."/>
            <person name="Banfield J.F."/>
        </authorList>
    </citation>
    <scope>NUCLEOTIDE SEQUENCE [LARGE SCALE GENOMIC DNA]</scope>
</reference>
<feature type="binding site" evidence="17">
    <location>
        <begin position="127"/>
        <end position="128"/>
    </location>
    <ligand>
        <name>ATP</name>
        <dbReference type="ChEBI" id="CHEBI:30616"/>
    </ligand>
</feature>
<evidence type="ECO:0000256" key="11">
    <source>
        <dbReference type="ARBA" id="ARBA00023098"/>
    </source>
</evidence>
<keyword evidence="12 19" id="KW-0472">Membrane</keyword>
<dbReference type="Pfam" id="PF01219">
    <property type="entry name" value="DAGK_prokar"/>
    <property type="match status" value="1"/>
</dbReference>
<feature type="transmembrane region" description="Helical" evidence="19">
    <location>
        <begin position="89"/>
        <end position="108"/>
    </location>
</feature>
<comment type="similarity">
    <text evidence="2">Belongs to the bacterial diacylglycerol kinase family.</text>
</comment>
<feature type="transmembrane region" description="Helical" evidence="19">
    <location>
        <begin position="129"/>
        <end position="154"/>
    </location>
</feature>
<evidence type="ECO:0000256" key="8">
    <source>
        <dbReference type="ARBA" id="ARBA00022777"/>
    </source>
</evidence>
<dbReference type="EMBL" id="PFBV01000005">
    <property type="protein sequence ID" value="PIT88051.1"/>
    <property type="molecule type" value="Genomic_DNA"/>
</dbReference>
<proteinExistence type="inferred from homology"/>
<keyword evidence="9 17" id="KW-0067">ATP-binding</keyword>
<dbReference type="AlphaFoldDB" id="A0A2M6W5I8"/>
<feature type="binding site" evidence="16">
    <location>
        <position position="102"/>
    </location>
    <ligand>
        <name>substrate</name>
    </ligand>
</feature>
<feature type="binding site" evidence="18">
    <location>
        <position position="109"/>
    </location>
    <ligand>
        <name>a divalent metal cation</name>
        <dbReference type="ChEBI" id="CHEBI:60240"/>
    </ligand>
</feature>
<dbReference type="GO" id="GO:0005886">
    <property type="term" value="C:plasma membrane"/>
    <property type="evidence" value="ECO:0007669"/>
    <property type="project" value="UniProtKB-SubCell"/>
</dbReference>
<keyword evidence="3" id="KW-1003">Cell membrane</keyword>
<accession>A0A2M6W5I8</accession>
<evidence type="ECO:0000313" key="20">
    <source>
        <dbReference type="EMBL" id="PIT88051.1"/>
    </source>
</evidence>
<evidence type="ECO:0000256" key="10">
    <source>
        <dbReference type="ARBA" id="ARBA00022989"/>
    </source>
</evidence>
<gene>
    <name evidence="20" type="ORF">COU29_03495</name>
</gene>
<dbReference type="InterPro" id="IPR036945">
    <property type="entry name" value="DAGK_sf"/>
</dbReference>
<sequence>MVCCIWLVMTTKQQRTQKKCFSCRKKYYQNSLKKNNFMIFGRLKQSFSDAFNGLKYAFQNEQNFRVQTVVATIVLILMVVFPLKQWETILIVMMILVVLVTELLNTALERFTDLLKPRLHHYVKVVKDVMAGAVLLTSLGAVIIGVFVFLPYFIEIFK</sequence>
<dbReference type="GO" id="GO:0016301">
    <property type="term" value="F:kinase activity"/>
    <property type="evidence" value="ECO:0007669"/>
    <property type="project" value="UniProtKB-KW"/>
</dbReference>
<feature type="binding site" evidence="17">
    <location>
        <position position="61"/>
    </location>
    <ligand>
        <name>ATP</name>
        <dbReference type="ChEBI" id="CHEBI:30616"/>
    </ligand>
</feature>
<protein>
    <submittedName>
        <fullName evidence="20">Diacylglycerol kinase</fullName>
    </submittedName>
</protein>